<evidence type="ECO:0000313" key="1">
    <source>
        <dbReference type="EMBL" id="MED6121446.1"/>
    </source>
</evidence>
<dbReference type="EMBL" id="JASCZI010030333">
    <property type="protein sequence ID" value="MED6121446.1"/>
    <property type="molecule type" value="Genomic_DNA"/>
</dbReference>
<dbReference type="Proteomes" id="UP001341840">
    <property type="component" value="Unassembled WGS sequence"/>
</dbReference>
<evidence type="ECO:0000313" key="2">
    <source>
        <dbReference type="Proteomes" id="UP001341840"/>
    </source>
</evidence>
<gene>
    <name evidence="1" type="ORF">PIB30_030165</name>
</gene>
<accession>A0ABU6RBU9</accession>
<keyword evidence="2" id="KW-1185">Reference proteome</keyword>
<organism evidence="1 2">
    <name type="scientific">Stylosanthes scabra</name>
    <dbReference type="NCBI Taxonomy" id="79078"/>
    <lineage>
        <taxon>Eukaryota</taxon>
        <taxon>Viridiplantae</taxon>
        <taxon>Streptophyta</taxon>
        <taxon>Embryophyta</taxon>
        <taxon>Tracheophyta</taxon>
        <taxon>Spermatophyta</taxon>
        <taxon>Magnoliopsida</taxon>
        <taxon>eudicotyledons</taxon>
        <taxon>Gunneridae</taxon>
        <taxon>Pentapetalae</taxon>
        <taxon>rosids</taxon>
        <taxon>fabids</taxon>
        <taxon>Fabales</taxon>
        <taxon>Fabaceae</taxon>
        <taxon>Papilionoideae</taxon>
        <taxon>50 kb inversion clade</taxon>
        <taxon>dalbergioids sensu lato</taxon>
        <taxon>Dalbergieae</taxon>
        <taxon>Pterocarpus clade</taxon>
        <taxon>Stylosanthes</taxon>
    </lineage>
</organism>
<name>A0ABU6RBU9_9FABA</name>
<comment type="caution">
    <text evidence="1">The sequence shown here is derived from an EMBL/GenBank/DDBJ whole genome shotgun (WGS) entry which is preliminary data.</text>
</comment>
<proteinExistence type="predicted"/>
<sequence>MRNQNHVVFNLSTQDQERLEFLQSLIHSNTIFFFFFFFSKRSQTPWLQDRARGSINTHCLIAVIDQGSTAASSPSFITRHGHCRQTSCRILSESSLNLPLVVVIISNSRKRILRRFLTENTSPKQAEIPFKAARVHYRRFSNFNRRTNVVHFLQTRGPI</sequence>
<protein>
    <submittedName>
        <fullName evidence="1">Uncharacterized protein</fullName>
    </submittedName>
</protein>
<reference evidence="1 2" key="1">
    <citation type="journal article" date="2023" name="Plants (Basel)">
        <title>Bridging the Gap: Combining Genomics and Transcriptomics Approaches to Understand Stylosanthes scabra, an Orphan Legume from the Brazilian Caatinga.</title>
        <authorList>
            <person name="Ferreira-Neto J.R.C."/>
            <person name="da Silva M.D."/>
            <person name="Binneck E."/>
            <person name="de Melo N.F."/>
            <person name="da Silva R.H."/>
            <person name="de Melo A.L.T.M."/>
            <person name="Pandolfi V."/>
            <person name="Bustamante F.O."/>
            <person name="Brasileiro-Vidal A.C."/>
            <person name="Benko-Iseppon A.M."/>
        </authorList>
    </citation>
    <scope>NUCLEOTIDE SEQUENCE [LARGE SCALE GENOMIC DNA]</scope>
    <source>
        <tissue evidence="1">Leaves</tissue>
    </source>
</reference>